<feature type="site" description="Interaction with substrate tRNA" evidence="10">
    <location>
        <position position="104"/>
    </location>
</feature>
<keyword evidence="4 10" id="KW-0808">Transferase</keyword>
<proteinExistence type="inferred from homology"/>
<evidence type="ECO:0000256" key="12">
    <source>
        <dbReference type="RuleBase" id="RU003784"/>
    </source>
</evidence>
<evidence type="ECO:0000313" key="14">
    <source>
        <dbReference type="EMBL" id="PRY87420.1"/>
    </source>
</evidence>
<feature type="region of interest" description="Interaction with substrate tRNA" evidence="10">
    <location>
        <begin position="38"/>
        <end position="41"/>
    </location>
</feature>
<dbReference type="EMBL" id="PVTR01000006">
    <property type="protein sequence ID" value="PRY87420.1"/>
    <property type="molecule type" value="Genomic_DNA"/>
</dbReference>
<organism evidence="14 15">
    <name type="scientific">Mongoliibacter ruber</name>
    <dbReference type="NCBI Taxonomy" id="1750599"/>
    <lineage>
        <taxon>Bacteria</taxon>
        <taxon>Pseudomonadati</taxon>
        <taxon>Bacteroidota</taxon>
        <taxon>Cytophagia</taxon>
        <taxon>Cytophagales</taxon>
        <taxon>Cyclobacteriaceae</taxon>
        <taxon>Mongoliibacter</taxon>
    </lineage>
</organism>
<feature type="binding site" evidence="10">
    <location>
        <begin position="15"/>
        <end position="20"/>
    </location>
    <ligand>
        <name>substrate</name>
    </ligand>
</feature>
<gene>
    <name evidence="10" type="primary">miaA</name>
    <name evidence="14" type="ORF">CLW00_10639</name>
</gene>
<dbReference type="EC" id="2.5.1.75" evidence="10"/>
<dbReference type="PANTHER" id="PTHR11088">
    <property type="entry name" value="TRNA DIMETHYLALLYLTRANSFERASE"/>
    <property type="match status" value="1"/>
</dbReference>
<protein>
    <recommendedName>
        <fullName evidence="10">tRNA dimethylallyltransferase</fullName>
        <ecNumber evidence="10">2.5.1.75</ecNumber>
    </recommendedName>
    <alternativeName>
        <fullName evidence="10">Dimethylallyl diphosphate:tRNA dimethylallyltransferase</fullName>
        <shortName evidence="10">DMAPP:tRNA dimethylallyltransferase</shortName>
        <shortName evidence="10">DMATase</shortName>
    </alternativeName>
    <alternativeName>
        <fullName evidence="10">Isopentenyl-diphosphate:tRNA isopentenyltransferase</fullName>
        <shortName evidence="10">IPP transferase</shortName>
        <shortName evidence="10">IPPT</shortName>
        <shortName evidence="10">IPTase</shortName>
    </alternativeName>
</protein>
<evidence type="ECO:0000256" key="6">
    <source>
        <dbReference type="ARBA" id="ARBA00022741"/>
    </source>
</evidence>
<dbReference type="OrthoDB" id="9776390at2"/>
<feature type="site" description="Interaction with substrate tRNA" evidence="10">
    <location>
        <position position="126"/>
    </location>
</feature>
<dbReference type="RefSeq" id="WP_106133718.1">
    <property type="nucleotide sequence ID" value="NZ_PVTR01000006.1"/>
</dbReference>
<sequence length="305" mass="35725">MEKGNKYLIVIAGPTGVGKTELCIQLAKRLNTEIISADSRQFYQETELGTAKPSREEMSRAVHHLVDFKSIQDQYDVKEYENDVLRLLDQIFHVNDTVILTGGSGLYVDVVCNGLDDMPDIAPDIRASIILEYQKNGLKYLQDQVKLHDPQYFEIVDQKNPQRLMRALEVCRGTGQTYSAFRQKKKVSRPFQIIKIGLERNREELYERIDLRMDQMIAKGLFEEAESLFPFRHLNALQTVGYSEIFGFLEGEYDKEEAVRLLKRNSRRYAKRQLTWFRRDQEYKWFHPDDLHDIESYIKELTTIA</sequence>
<evidence type="ECO:0000256" key="3">
    <source>
        <dbReference type="ARBA" id="ARBA00005842"/>
    </source>
</evidence>
<keyword evidence="7 10" id="KW-0067">ATP-binding</keyword>
<dbReference type="NCBIfam" id="TIGR00174">
    <property type="entry name" value="miaA"/>
    <property type="match status" value="1"/>
</dbReference>
<evidence type="ECO:0000256" key="2">
    <source>
        <dbReference type="ARBA" id="ARBA00003213"/>
    </source>
</evidence>
<evidence type="ECO:0000256" key="5">
    <source>
        <dbReference type="ARBA" id="ARBA00022694"/>
    </source>
</evidence>
<comment type="function">
    <text evidence="2 10 12">Catalyzes the transfer of a dimethylallyl group onto the adenine at position 37 in tRNAs that read codons beginning with uridine, leading to the formation of N6-(dimethylallyl)adenosine (i(6)A).</text>
</comment>
<dbReference type="AlphaFoldDB" id="A0A2T0WL35"/>
<evidence type="ECO:0000256" key="9">
    <source>
        <dbReference type="ARBA" id="ARBA00049563"/>
    </source>
</evidence>
<feature type="region of interest" description="Interaction with substrate tRNA" evidence="10">
    <location>
        <begin position="162"/>
        <end position="166"/>
    </location>
</feature>
<dbReference type="Pfam" id="PF01715">
    <property type="entry name" value="IPPT"/>
    <property type="match status" value="1"/>
</dbReference>
<evidence type="ECO:0000256" key="13">
    <source>
        <dbReference type="RuleBase" id="RU003785"/>
    </source>
</evidence>
<dbReference type="GO" id="GO:0052381">
    <property type="term" value="F:tRNA dimethylallyltransferase activity"/>
    <property type="evidence" value="ECO:0007669"/>
    <property type="project" value="UniProtKB-UniRule"/>
</dbReference>
<evidence type="ECO:0000256" key="1">
    <source>
        <dbReference type="ARBA" id="ARBA00001946"/>
    </source>
</evidence>
<comment type="subunit">
    <text evidence="10">Monomer.</text>
</comment>
<dbReference type="PANTHER" id="PTHR11088:SF60">
    <property type="entry name" value="TRNA DIMETHYLALLYLTRANSFERASE"/>
    <property type="match status" value="1"/>
</dbReference>
<dbReference type="InterPro" id="IPR027417">
    <property type="entry name" value="P-loop_NTPase"/>
</dbReference>
<keyword evidence="8 10" id="KW-0460">Magnesium</keyword>
<comment type="caution">
    <text evidence="14">The sequence shown here is derived from an EMBL/GenBank/DDBJ whole genome shotgun (WGS) entry which is preliminary data.</text>
</comment>
<dbReference type="Gene3D" id="3.40.50.300">
    <property type="entry name" value="P-loop containing nucleotide triphosphate hydrolases"/>
    <property type="match status" value="1"/>
</dbReference>
<evidence type="ECO:0000256" key="4">
    <source>
        <dbReference type="ARBA" id="ARBA00022679"/>
    </source>
</evidence>
<dbReference type="HAMAP" id="MF_00185">
    <property type="entry name" value="IPP_trans"/>
    <property type="match status" value="1"/>
</dbReference>
<evidence type="ECO:0000256" key="8">
    <source>
        <dbReference type="ARBA" id="ARBA00022842"/>
    </source>
</evidence>
<dbReference type="SUPFAM" id="SSF52540">
    <property type="entry name" value="P-loop containing nucleoside triphosphate hydrolases"/>
    <property type="match status" value="1"/>
</dbReference>
<evidence type="ECO:0000256" key="11">
    <source>
        <dbReference type="RuleBase" id="RU003783"/>
    </source>
</evidence>
<feature type="binding site" evidence="10">
    <location>
        <begin position="13"/>
        <end position="20"/>
    </location>
    <ligand>
        <name>ATP</name>
        <dbReference type="ChEBI" id="CHEBI:30616"/>
    </ligand>
</feature>
<keyword evidence="5 10" id="KW-0819">tRNA processing</keyword>
<dbReference type="InterPro" id="IPR039657">
    <property type="entry name" value="Dimethylallyltransferase"/>
</dbReference>
<dbReference type="GO" id="GO:0005524">
    <property type="term" value="F:ATP binding"/>
    <property type="evidence" value="ECO:0007669"/>
    <property type="project" value="UniProtKB-UniRule"/>
</dbReference>
<accession>A0A2T0WL35</accession>
<dbReference type="GO" id="GO:0006400">
    <property type="term" value="P:tRNA modification"/>
    <property type="evidence" value="ECO:0007669"/>
    <property type="project" value="TreeGrafter"/>
</dbReference>
<dbReference type="Proteomes" id="UP000238157">
    <property type="component" value="Unassembled WGS sequence"/>
</dbReference>
<evidence type="ECO:0000256" key="10">
    <source>
        <dbReference type="HAMAP-Rule" id="MF_00185"/>
    </source>
</evidence>
<dbReference type="InterPro" id="IPR018022">
    <property type="entry name" value="IPT"/>
</dbReference>
<dbReference type="Gene3D" id="1.10.20.140">
    <property type="match status" value="1"/>
</dbReference>
<name>A0A2T0WL35_9BACT</name>
<keyword evidence="6 10" id="KW-0547">Nucleotide-binding</keyword>
<reference evidence="14 15" key="1">
    <citation type="submission" date="2018-03" db="EMBL/GenBank/DDBJ databases">
        <title>Genomic Encyclopedia of Archaeal and Bacterial Type Strains, Phase II (KMG-II): from individual species to whole genera.</title>
        <authorList>
            <person name="Goeker M."/>
        </authorList>
    </citation>
    <scope>NUCLEOTIDE SEQUENCE [LARGE SCALE GENOMIC DNA]</scope>
    <source>
        <strain evidence="14 15">DSM 27929</strain>
    </source>
</reference>
<evidence type="ECO:0000313" key="15">
    <source>
        <dbReference type="Proteomes" id="UP000238157"/>
    </source>
</evidence>
<evidence type="ECO:0000256" key="7">
    <source>
        <dbReference type="ARBA" id="ARBA00022840"/>
    </source>
</evidence>
<keyword evidence="15" id="KW-1185">Reference proteome</keyword>
<comment type="similarity">
    <text evidence="3 10 13">Belongs to the IPP transferase family.</text>
</comment>
<comment type="caution">
    <text evidence="10">Lacks conserved residue(s) required for the propagation of feature annotation.</text>
</comment>
<comment type="catalytic activity">
    <reaction evidence="9 10 11">
        <text>adenosine(37) in tRNA + dimethylallyl diphosphate = N(6)-dimethylallyladenosine(37) in tRNA + diphosphate</text>
        <dbReference type="Rhea" id="RHEA:26482"/>
        <dbReference type="Rhea" id="RHEA-COMP:10162"/>
        <dbReference type="Rhea" id="RHEA-COMP:10375"/>
        <dbReference type="ChEBI" id="CHEBI:33019"/>
        <dbReference type="ChEBI" id="CHEBI:57623"/>
        <dbReference type="ChEBI" id="CHEBI:74411"/>
        <dbReference type="ChEBI" id="CHEBI:74415"/>
        <dbReference type="EC" id="2.5.1.75"/>
    </reaction>
</comment>
<comment type="cofactor">
    <cofactor evidence="1 10">
        <name>Mg(2+)</name>
        <dbReference type="ChEBI" id="CHEBI:18420"/>
    </cofactor>
</comment>